<organism evidence="2 3">
    <name type="scientific">Streblomastix strix</name>
    <dbReference type="NCBI Taxonomy" id="222440"/>
    <lineage>
        <taxon>Eukaryota</taxon>
        <taxon>Metamonada</taxon>
        <taxon>Preaxostyla</taxon>
        <taxon>Oxymonadida</taxon>
        <taxon>Streblomastigidae</taxon>
        <taxon>Streblomastix</taxon>
    </lineage>
</organism>
<dbReference type="GO" id="GO:0009166">
    <property type="term" value="P:nucleotide catabolic process"/>
    <property type="evidence" value="ECO:0007669"/>
    <property type="project" value="InterPro"/>
</dbReference>
<feature type="domain" description="5'-Nucleotidase C-terminal" evidence="1">
    <location>
        <begin position="84"/>
        <end position="212"/>
    </location>
</feature>
<dbReference type="EMBL" id="SNRW01041989">
    <property type="protein sequence ID" value="KAA6334393.1"/>
    <property type="molecule type" value="Genomic_DNA"/>
</dbReference>
<evidence type="ECO:0000313" key="3">
    <source>
        <dbReference type="Proteomes" id="UP000324800"/>
    </source>
</evidence>
<dbReference type="AlphaFoldDB" id="A0A5J4RMQ1"/>
<reference evidence="2 3" key="1">
    <citation type="submission" date="2019-03" db="EMBL/GenBank/DDBJ databases">
        <title>Single cell metagenomics reveals metabolic interactions within the superorganism composed of flagellate Streblomastix strix and complex community of Bacteroidetes bacteria on its surface.</title>
        <authorList>
            <person name="Treitli S.C."/>
            <person name="Kolisko M."/>
            <person name="Husnik F."/>
            <person name="Keeling P."/>
            <person name="Hampl V."/>
        </authorList>
    </citation>
    <scope>NUCLEOTIDE SEQUENCE [LARGE SCALE GENOMIC DNA]</scope>
    <source>
        <strain evidence="2">ST1C</strain>
    </source>
</reference>
<comment type="caution">
    <text evidence="2">The sequence shown here is derived from an EMBL/GenBank/DDBJ whole genome shotgun (WGS) entry which is preliminary data.</text>
</comment>
<evidence type="ECO:0000313" key="2">
    <source>
        <dbReference type="EMBL" id="KAA6334393.1"/>
    </source>
</evidence>
<dbReference type="GO" id="GO:0016787">
    <property type="term" value="F:hydrolase activity"/>
    <property type="evidence" value="ECO:0007669"/>
    <property type="project" value="InterPro"/>
</dbReference>
<dbReference type="Proteomes" id="UP000324800">
    <property type="component" value="Unassembled WGS sequence"/>
</dbReference>
<feature type="non-terminal residue" evidence="2">
    <location>
        <position position="214"/>
    </location>
</feature>
<accession>A0A5J4RMQ1</accession>
<dbReference type="Gene3D" id="3.90.780.10">
    <property type="entry name" value="5'-Nucleotidase, C-terminal domain"/>
    <property type="match status" value="1"/>
</dbReference>
<gene>
    <name evidence="2" type="ORF">EZS28_053073</name>
</gene>
<dbReference type="InterPro" id="IPR008334">
    <property type="entry name" value="5'-Nucleotdase_C"/>
</dbReference>
<protein>
    <recommendedName>
        <fullName evidence="1">5'-Nucleotidase C-terminal domain-containing protein</fullName>
    </recommendedName>
</protein>
<proteinExistence type="predicted"/>
<sequence length="214" mass="24576">KGDILWETDEGTEIRKLIKEKYEELRLSEVIGNAPKTFYRNPTQAQIASGQALYSYIVDQMMPDHGPYSQLVIPECNTVDEVITVGVLGPSSVRYDLYEGPVILNDIFTMDPFNDQLFVFEGIDGVDMQKVMGQDTNQQIKTLEKEFIGSGDKKERIEYEIQINEQLGWRDVDHYADEQQNEKNLFQIIISNVTIDPTKKYEIVATSYDYKGVQ</sequence>
<dbReference type="Pfam" id="PF02872">
    <property type="entry name" value="5_nucleotid_C"/>
    <property type="match status" value="1"/>
</dbReference>
<evidence type="ECO:0000259" key="1">
    <source>
        <dbReference type="Pfam" id="PF02872"/>
    </source>
</evidence>
<feature type="non-terminal residue" evidence="2">
    <location>
        <position position="1"/>
    </location>
</feature>
<dbReference type="InterPro" id="IPR036907">
    <property type="entry name" value="5'-Nucleotdase_C_sf"/>
</dbReference>
<dbReference type="OrthoDB" id="7722975at2759"/>
<name>A0A5J4RMQ1_9EUKA</name>
<dbReference type="SUPFAM" id="SSF55816">
    <property type="entry name" value="5'-nucleotidase (syn. UDP-sugar hydrolase), C-terminal domain"/>
    <property type="match status" value="1"/>
</dbReference>